<evidence type="ECO:0000313" key="1">
    <source>
        <dbReference type="EMBL" id="TWG13828.1"/>
    </source>
</evidence>
<name>A0A561VQD6_ACTTI</name>
<dbReference type="SUPFAM" id="SSF63411">
    <property type="entry name" value="LuxS/MPP-like metallohydrolase"/>
    <property type="match status" value="2"/>
</dbReference>
<dbReference type="GO" id="GO:0046872">
    <property type="term" value="F:metal ion binding"/>
    <property type="evidence" value="ECO:0007669"/>
    <property type="project" value="InterPro"/>
</dbReference>
<organism evidence="1 2">
    <name type="scientific">Actinoplanes teichomyceticus</name>
    <dbReference type="NCBI Taxonomy" id="1867"/>
    <lineage>
        <taxon>Bacteria</taxon>
        <taxon>Bacillati</taxon>
        <taxon>Actinomycetota</taxon>
        <taxon>Actinomycetes</taxon>
        <taxon>Micromonosporales</taxon>
        <taxon>Micromonosporaceae</taxon>
        <taxon>Actinoplanes</taxon>
    </lineage>
</organism>
<dbReference type="AlphaFoldDB" id="A0A561VQD6"/>
<dbReference type="GO" id="GO:0006508">
    <property type="term" value="P:proteolysis"/>
    <property type="evidence" value="ECO:0007669"/>
    <property type="project" value="UniProtKB-KW"/>
</dbReference>
<protein>
    <submittedName>
        <fullName evidence="1">Zinc protease</fullName>
    </submittedName>
</protein>
<dbReference type="Gene3D" id="3.30.830.10">
    <property type="entry name" value="Metalloenzyme, LuxS/M16 peptidase-like"/>
    <property type="match status" value="2"/>
</dbReference>
<accession>A0A561VQD6</accession>
<gene>
    <name evidence="1" type="ORF">FHX34_104116</name>
</gene>
<dbReference type="InterPro" id="IPR011249">
    <property type="entry name" value="Metalloenz_LuxS/M16"/>
</dbReference>
<dbReference type="Proteomes" id="UP000320239">
    <property type="component" value="Unassembled WGS sequence"/>
</dbReference>
<proteinExistence type="predicted"/>
<sequence>MLPPMSPRHPDAPLEVDGVPALLAPTTGPMHAGLVFRVGLVDEPLARRGITHLIEHLAAYVPGRAAAHRNSRTGVEHTYFHVQGTEDEIAEFLTGVCERLRNLPAERLAGERDALRAEAAGQPADPMPMWRHGARDFGMSSYPELGLPQLRPQHLDDWVNRYFTRDNAALWVGGDAIPAGLKLDLPGGERRPAPAPSSALPDTPAYFCGDSGVLAWDTVVPRAPVAAVLANVLERRMVRDLRDRDGHADRIRTRYEPRADGTARIVAIAEPGPERADAALAGWVRLLAAVGAGQIDEDDVTAVAELTRAGLRAADERGARLPGQAFNLLTGHPVQDLDEALAAVRAVTRDDVVKAAETAYRGGLLMTPAGTDADLPGYAAAPAASAEAVPGRVRRGRRHRELRLVSGPDGVSTIDGDTVTTVRYDACAALLAWPDGGRQLIGHDALTVRAEPTLYRRAGELTAEIDARVPAEVRVELTAREPEAIPQPPRRARWWLRRG</sequence>
<reference evidence="1 2" key="1">
    <citation type="submission" date="2019-06" db="EMBL/GenBank/DDBJ databases">
        <title>Sequencing the genomes of 1000 actinobacteria strains.</title>
        <authorList>
            <person name="Klenk H.-P."/>
        </authorList>
    </citation>
    <scope>NUCLEOTIDE SEQUENCE [LARGE SCALE GENOMIC DNA]</scope>
    <source>
        <strain evidence="1 2">DSM 43866</strain>
    </source>
</reference>
<keyword evidence="1" id="KW-0378">Hydrolase</keyword>
<keyword evidence="2" id="KW-1185">Reference proteome</keyword>
<evidence type="ECO:0000313" key="2">
    <source>
        <dbReference type="Proteomes" id="UP000320239"/>
    </source>
</evidence>
<comment type="caution">
    <text evidence="1">The sequence shown here is derived from an EMBL/GenBank/DDBJ whole genome shotgun (WGS) entry which is preliminary data.</text>
</comment>
<keyword evidence="1" id="KW-0645">Protease</keyword>
<dbReference type="EMBL" id="VIWY01000004">
    <property type="protein sequence ID" value="TWG13828.1"/>
    <property type="molecule type" value="Genomic_DNA"/>
</dbReference>
<dbReference type="GO" id="GO:0008233">
    <property type="term" value="F:peptidase activity"/>
    <property type="evidence" value="ECO:0007669"/>
    <property type="project" value="UniProtKB-KW"/>
</dbReference>